<dbReference type="EMBL" id="JAMFTS010000003">
    <property type="protein sequence ID" value="KAJ4774210.1"/>
    <property type="molecule type" value="Genomic_DNA"/>
</dbReference>
<dbReference type="AlphaFoldDB" id="A0AAV8E4K3"/>
<organism evidence="3 4">
    <name type="scientific">Rhynchospora pubera</name>
    <dbReference type="NCBI Taxonomy" id="906938"/>
    <lineage>
        <taxon>Eukaryota</taxon>
        <taxon>Viridiplantae</taxon>
        <taxon>Streptophyta</taxon>
        <taxon>Embryophyta</taxon>
        <taxon>Tracheophyta</taxon>
        <taxon>Spermatophyta</taxon>
        <taxon>Magnoliopsida</taxon>
        <taxon>Liliopsida</taxon>
        <taxon>Poales</taxon>
        <taxon>Cyperaceae</taxon>
        <taxon>Cyperoideae</taxon>
        <taxon>Rhynchosporeae</taxon>
        <taxon>Rhynchospora</taxon>
    </lineage>
</organism>
<name>A0AAV8E4K3_9POAL</name>
<dbReference type="Proteomes" id="UP001140206">
    <property type="component" value="Chromosome 3"/>
</dbReference>
<proteinExistence type="predicted"/>
<protein>
    <submittedName>
        <fullName evidence="3">F-box domain containing protein</fullName>
    </submittedName>
</protein>
<reference evidence="3" key="1">
    <citation type="submission" date="2022-08" db="EMBL/GenBank/DDBJ databases">
        <authorList>
            <person name="Marques A."/>
        </authorList>
    </citation>
    <scope>NUCLEOTIDE SEQUENCE</scope>
    <source>
        <strain evidence="3">RhyPub2mFocal</strain>
        <tissue evidence="3">Leaves</tissue>
    </source>
</reference>
<dbReference type="PANTHER" id="PTHR48218">
    <property type="entry name" value="F-BOX DOMAIN CONTAINING PROTEIN"/>
    <property type="match status" value="1"/>
</dbReference>
<dbReference type="PANTHER" id="PTHR48218:SF3">
    <property type="entry name" value="OS07G0170800 PROTEIN"/>
    <property type="match status" value="1"/>
</dbReference>
<feature type="compositionally biased region" description="Basic and acidic residues" evidence="1">
    <location>
        <begin position="1"/>
        <end position="15"/>
    </location>
</feature>
<feature type="compositionally biased region" description="Basic and acidic residues" evidence="1">
    <location>
        <begin position="28"/>
        <end position="40"/>
    </location>
</feature>
<keyword evidence="4" id="KW-1185">Reference proteome</keyword>
<dbReference type="SUPFAM" id="SSF81383">
    <property type="entry name" value="F-box domain"/>
    <property type="match status" value="1"/>
</dbReference>
<evidence type="ECO:0000256" key="1">
    <source>
        <dbReference type="SAM" id="MobiDB-lite"/>
    </source>
</evidence>
<evidence type="ECO:0000313" key="3">
    <source>
        <dbReference type="EMBL" id="KAJ4774210.1"/>
    </source>
</evidence>
<dbReference type="Pfam" id="PF12937">
    <property type="entry name" value="F-box-like"/>
    <property type="match status" value="1"/>
</dbReference>
<dbReference type="Gene3D" id="1.20.1280.50">
    <property type="match status" value="1"/>
</dbReference>
<dbReference type="InterPro" id="IPR001810">
    <property type="entry name" value="F-box_dom"/>
</dbReference>
<gene>
    <name evidence="3" type="ORF">LUZ62_058467</name>
</gene>
<feature type="region of interest" description="Disordered" evidence="1">
    <location>
        <begin position="1"/>
        <end position="45"/>
    </location>
</feature>
<comment type="caution">
    <text evidence="3">The sequence shown here is derived from an EMBL/GenBank/DDBJ whole genome shotgun (WGS) entry which is preliminary data.</text>
</comment>
<feature type="domain" description="F-box" evidence="2">
    <location>
        <begin position="52"/>
        <end position="87"/>
    </location>
</feature>
<dbReference type="InterPro" id="IPR036047">
    <property type="entry name" value="F-box-like_dom_sf"/>
</dbReference>
<evidence type="ECO:0000259" key="2">
    <source>
        <dbReference type="Pfam" id="PF12937"/>
    </source>
</evidence>
<sequence length="254" mass="28964">MAESCRGEGKGKEKAGTSAGVGCESDDSETRPKWQRKDRDDEVGDPLSVVGPEILEKILNFLDARSVARCIVVSHGWQTVAISDRLWAPRQCSELWADKAHIPRCSQVRGISRLTAYSLSVMDGKRVRITREDLCDHVWEYRFKSTAPEYWRNLDPTWKLTGPPMRRYFHQDGTLTADPGDTVWGGHECSYSIITSFVGDGRIREHYVRINRWAPMTVSRLEDWSWMMSNDIYYYTSVPDADKPGGTGPLFPVW</sequence>
<evidence type="ECO:0000313" key="4">
    <source>
        <dbReference type="Proteomes" id="UP001140206"/>
    </source>
</evidence>
<accession>A0AAV8E4K3</accession>